<proteinExistence type="predicted"/>
<dbReference type="AlphaFoldDB" id="A0A382F2Z2"/>
<evidence type="ECO:0000313" key="1">
    <source>
        <dbReference type="EMBL" id="SVB57065.1"/>
    </source>
</evidence>
<organism evidence="1">
    <name type="scientific">marine metagenome</name>
    <dbReference type="NCBI Taxonomy" id="408172"/>
    <lineage>
        <taxon>unclassified sequences</taxon>
        <taxon>metagenomes</taxon>
        <taxon>ecological metagenomes</taxon>
    </lineage>
</organism>
<reference evidence="1" key="1">
    <citation type="submission" date="2018-05" db="EMBL/GenBank/DDBJ databases">
        <authorList>
            <person name="Lanie J.A."/>
            <person name="Ng W.-L."/>
            <person name="Kazmierczak K.M."/>
            <person name="Andrzejewski T.M."/>
            <person name="Davidsen T.M."/>
            <person name="Wayne K.J."/>
            <person name="Tettelin H."/>
            <person name="Glass J.I."/>
            <person name="Rusch D."/>
            <person name="Podicherti R."/>
            <person name="Tsui H.-C.T."/>
            <person name="Winkler M.E."/>
        </authorList>
    </citation>
    <scope>NUCLEOTIDE SEQUENCE</scope>
</reference>
<name>A0A382F2Z2_9ZZZZ</name>
<feature type="non-terminal residue" evidence="1">
    <location>
        <position position="1"/>
    </location>
</feature>
<accession>A0A382F2Z2</accession>
<sequence length="97" mass="11358">VWTPELSERAEVGFRNVCSEWAYDILDRGGDWGSAPRRITPLGYRALMDISRGCACMIRVLMEENSPARLAETWHRPDFMDEELPRYFKQCEGRFLE</sequence>
<protein>
    <submittedName>
        <fullName evidence="1">Uncharacterized protein</fullName>
    </submittedName>
</protein>
<dbReference type="EMBL" id="UINC01047601">
    <property type="protein sequence ID" value="SVB57065.1"/>
    <property type="molecule type" value="Genomic_DNA"/>
</dbReference>
<gene>
    <name evidence="1" type="ORF">METZ01_LOCUS209919</name>
</gene>